<dbReference type="PANTHER" id="PTHR14596">
    <property type="entry name" value="ZINC FINGER PROTEIN"/>
    <property type="match status" value="1"/>
</dbReference>
<dbReference type="AlphaFoldDB" id="F1A1P5"/>
<dbReference type="STRING" id="5786.F1A1P5"/>
<evidence type="ECO:0000256" key="2">
    <source>
        <dbReference type="SAM" id="MobiDB-lite"/>
    </source>
</evidence>
<dbReference type="OMA" id="CIEITHI"/>
<dbReference type="KEGG" id="dpp:DICPUDRAFT_95857"/>
<feature type="compositionally biased region" description="Low complexity" evidence="2">
    <location>
        <begin position="927"/>
        <end position="996"/>
    </location>
</feature>
<proteinExistence type="inferred from homology"/>
<feature type="region of interest" description="Disordered" evidence="2">
    <location>
        <begin position="704"/>
        <end position="761"/>
    </location>
</feature>
<dbReference type="eggNOG" id="KOG2073">
    <property type="taxonomic scope" value="Eukaryota"/>
</dbReference>
<dbReference type="VEuPathDB" id="AmoebaDB:DICPUDRAFT_95857"/>
<feature type="compositionally biased region" description="Basic and acidic residues" evidence="2">
    <location>
        <begin position="825"/>
        <end position="854"/>
    </location>
</feature>
<dbReference type="InterPro" id="IPR007587">
    <property type="entry name" value="SAPS"/>
</dbReference>
<dbReference type="OrthoDB" id="295029at2759"/>
<dbReference type="RefSeq" id="XP_003293589.1">
    <property type="nucleotide sequence ID" value="XM_003293541.1"/>
</dbReference>
<dbReference type="Proteomes" id="UP000001064">
    <property type="component" value="Unassembled WGS sequence"/>
</dbReference>
<dbReference type="FunCoup" id="F1A1P5">
    <property type="interactions" value="743"/>
</dbReference>
<feature type="region of interest" description="Disordered" evidence="2">
    <location>
        <begin position="662"/>
        <end position="690"/>
    </location>
</feature>
<dbReference type="GeneID" id="10504907"/>
<keyword evidence="4" id="KW-1185">Reference proteome</keyword>
<evidence type="ECO:0000313" key="3">
    <source>
        <dbReference type="EMBL" id="EGC29882.1"/>
    </source>
</evidence>
<organism evidence="3 4">
    <name type="scientific">Dictyostelium purpureum</name>
    <name type="common">Slime mold</name>
    <dbReference type="NCBI Taxonomy" id="5786"/>
    <lineage>
        <taxon>Eukaryota</taxon>
        <taxon>Amoebozoa</taxon>
        <taxon>Evosea</taxon>
        <taxon>Eumycetozoa</taxon>
        <taxon>Dictyostelia</taxon>
        <taxon>Dictyosteliales</taxon>
        <taxon>Dictyosteliaceae</taxon>
        <taxon>Dictyostelium</taxon>
    </lineage>
</organism>
<accession>F1A1P5</accession>
<dbReference type="Pfam" id="PF04499">
    <property type="entry name" value="SAPS"/>
    <property type="match status" value="1"/>
</dbReference>
<evidence type="ECO:0000313" key="4">
    <source>
        <dbReference type="Proteomes" id="UP000001064"/>
    </source>
</evidence>
<feature type="compositionally biased region" description="Low complexity" evidence="2">
    <location>
        <begin position="750"/>
        <end position="760"/>
    </location>
</feature>
<evidence type="ECO:0000256" key="1">
    <source>
        <dbReference type="ARBA" id="ARBA00006180"/>
    </source>
</evidence>
<feature type="compositionally biased region" description="Low complexity" evidence="2">
    <location>
        <begin position="793"/>
        <end position="824"/>
    </location>
</feature>
<gene>
    <name evidence="3" type="ORF">DICPUDRAFT_95857</name>
</gene>
<feature type="region of interest" description="Disordered" evidence="2">
    <location>
        <begin position="775"/>
        <end position="996"/>
    </location>
</feature>
<dbReference type="PANTHER" id="PTHR14596:SF72">
    <property type="entry name" value="ZINC FINGER PROTEIN MSN2-RELATED"/>
    <property type="match status" value="1"/>
</dbReference>
<name>F1A1P5_DICPU</name>
<dbReference type="GO" id="GO:0019903">
    <property type="term" value="F:protein phosphatase binding"/>
    <property type="evidence" value="ECO:0007669"/>
    <property type="project" value="InterPro"/>
</dbReference>
<reference evidence="4" key="1">
    <citation type="journal article" date="2011" name="Genome Biol.">
        <title>Comparative genomics of the social amoebae Dictyostelium discoideum and Dictyostelium purpureum.</title>
        <authorList>
            <consortium name="US DOE Joint Genome Institute (JGI-PGF)"/>
            <person name="Sucgang R."/>
            <person name="Kuo A."/>
            <person name="Tian X."/>
            <person name="Salerno W."/>
            <person name="Parikh A."/>
            <person name="Feasley C.L."/>
            <person name="Dalin E."/>
            <person name="Tu H."/>
            <person name="Huang E."/>
            <person name="Barry K."/>
            <person name="Lindquist E."/>
            <person name="Shapiro H."/>
            <person name="Bruce D."/>
            <person name="Schmutz J."/>
            <person name="Salamov A."/>
            <person name="Fey P."/>
            <person name="Gaudet P."/>
            <person name="Anjard C."/>
            <person name="Babu M.M."/>
            <person name="Basu S."/>
            <person name="Bushmanova Y."/>
            <person name="van der Wel H."/>
            <person name="Katoh-Kurasawa M."/>
            <person name="Dinh C."/>
            <person name="Coutinho P.M."/>
            <person name="Saito T."/>
            <person name="Elias M."/>
            <person name="Schaap P."/>
            <person name="Kay R.R."/>
            <person name="Henrissat B."/>
            <person name="Eichinger L."/>
            <person name="Rivero F."/>
            <person name="Putnam N.H."/>
            <person name="West C.M."/>
            <person name="Loomis W.F."/>
            <person name="Chisholm R.L."/>
            <person name="Shaulsky G."/>
            <person name="Strassmann J.E."/>
            <person name="Queller D.C."/>
            <person name="Kuspa A."/>
            <person name="Grigoriev I.V."/>
        </authorList>
    </citation>
    <scope>NUCLEOTIDE SEQUENCE [LARGE SCALE GENOMIC DNA]</scope>
    <source>
        <strain evidence="4">QSDP1</strain>
    </source>
</reference>
<dbReference type="InParanoid" id="F1A1P5"/>
<feature type="region of interest" description="Disordered" evidence="2">
    <location>
        <begin position="19"/>
        <end position="98"/>
    </location>
</feature>
<dbReference type="EMBL" id="GL871381">
    <property type="protein sequence ID" value="EGC29882.1"/>
    <property type="molecule type" value="Genomic_DNA"/>
</dbReference>
<protein>
    <submittedName>
        <fullName evidence="3">Uncharacterized protein</fullName>
    </submittedName>
</protein>
<sequence>MEEDDETKRLNERRRIREERRKKQEEDEKKEEQARKQREDERKLRKEQRNKERGEREEKQKKELEDYIKRSEDERKQRREERERRRVDEERLAKEEEEKRRKLLEERERKRREEDEEKKRKIKELEESRKRILKELEEEDNNSQVESILSLKKKRLAIRQKIETILSAINPSNNQYTKAGVTIEGFAEPTKGDESVIGLLLTDELKEEVIDLVASGFRTLIDYLSQPSSLATMVEFLIDIQVGAKVFNAKQDIMNGTASIEIKNWLARMQASYEILKGGIPIIAKIITDPVNSSVLDILFSMISNPPPISLTNMHIFTDLVTSFMSRKPEMLIYICDNKDTILPSFMQHLSSSETVDLLLKMAEVEMTQFNENSSSSSSSAASSFFSLFTGSSSSNSSSSSNNNNKEKPHWTSELTPYLILRINEICNLDNVIMDQLDLEIDNICRLMSELIKKYPKSKVAHHLCGQSFSNAVLRNGFKLVLSLPYSSPVSSSMLTLMCTLIDSSIAMTQLTSSSTSAPEHPSVINHLFKQIVVVDIPGTDGETRELSPIKAIYEVLNIKDYSEPFNVVRLKSLHLVNSMIKANILKLDREIWESGILKKTIDIFFEYEANNVIHCMVESFLTPLIQRCLGSDDEEFMCHLLKDCSFISRVVNILNGGNSKNPMNSSNSSISSNNSNSNSIGSISSSSGSGVANRLTALFVNTKDEPEPPKSEPVIGAPAPAIGSLSRGGGKKIRRKVSFFGGGEEEENNSNGTNENSNGDLKLAVGDLSTFLPNESKINVEQEETTIEKKNSNGSISASISSSSSSSSSSLLKRTLSSSSSSSSDKKKEKEKEKELKELEKMKQKEKEKELLEMLKSQKLSSDQEKEMKAQRKQEKKERKQKREEKKLAKRLKEKERENKEKSKSKSASSTISLVSNAINKDKRSSTSLTSSQLASINSNSGTNNNSNVITTTTNTTTTTTTTTTNTTTTTTTTTTKQPVSDQSSDTSSDSGSSIDVSKLSLNDLDSNCSSNNNDESNINIEDIESIESIEEQSIVVVYHENDKESNINNNESCNNSNSNNIKSENIIDNNNNNNSNNIKVEKKRVNHNVGHIISLCIEITHIVNKSKNQLLRDIVDECCSFQGQWDEVVVPKLKQEISHRSVKPIGTVSMRKGRKGGPPTPFTNVEYFPNTANGVPIPPTETTSKFFF</sequence>
<feature type="compositionally biased region" description="Basic and acidic residues" evidence="2">
    <location>
        <begin position="863"/>
        <end position="905"/>
    </location>
</feature>
<comment type="similarity">
    <text evidence="1">Belongs to the SAPS family.</text>
</comment>